<sequence length="69" mass="7133">MCIGAAGTIATTVTAGGGTAVAFAAGGKLFRVRRRSARRTSFSAPQRRQPGAILNRHNALAMSKKGAFD</sequence>
<dbReference type="HOGENOM" id="CLU_2770316_0_0_5"/>
<gene>
    <name evidence="2" type="ORF">HYPDE_41413</name>
</gene>
<accession>N0BHP0</accession>
<protein>
    <submittedName>
        <fullName evidence="2">Uncharacterized protein</fullName>
    </submittedName>
</protein>
<dbReference type="AlphaFoldDB" id="N0BHP0"/>
<proteinExistence type="predicted"/>
<dbReference type="STRING" id="670307.HYPDE_41413"/>
<organism evidence="2 3">
    <name type="scientific">Hyphomicrobium denitrificans 1NES1</name>
    <dbReference type="NCBI Taxonomy" id="670307"/>
    <lineage>
        <taxon>Bacteria</taxon>
        <taxon>Pseudomonadati</taxon>
        <taxon>Pseudomonadota</taxon>
        <taxon>Alphaproteobacteria</taxon>
        <taxon>Hyphomicrobiales</taxon>
        <taxon>Hyphomicrobiaceae</taxon>
        <taxon>Hyphomicrobium</taxon>
    </lineage>
</organism>
<evidence type="ECO:0000313" key="3">
    <source>
        <dbReference type="Proteomes" id="UP000005952"/>
    </source>
</evidence>
<reference evidence="2 3" key="1">
    <citation type="journal article" date="2013" name="Genome Announc.">
        <title>Genome sequences for three denitrifying bacterial strains isolated from a uranium- and nitrate-contaminated subsurface environment.</title>
        <authorList>
            <person name="Venkatramanan R."/>
            <person name="Prakash O."/>
            <person name="Woyke T."/>
            <person name="Chain P."/>
            <person name="Goodwin L.A."/>
            <person name="Watson D."/>
            <person name="Brooks S."/>
            <person name="Kostka J.E."/>
            <person name="Green S.J."/>
        </authorList>
    </citation>
    <scope>NUCLEOTIDE SEQUENCE [LARGE SCALE GENOMIC DNA]</scope>
    <source>
        <strain evidence="2 3">1NES1</strain>
    </source>
</reference>
<evidence type="ECO:0000256" key="1">
    <source>
        <dbReference type="SAM" id="MobiDB-lite"/>
    </source>
</evidence>
<dbReference type="Proteomes" id="UP000005952">
    <property type="component" value="Chromosome"/>
</dbReference>
<feature type="region of interest" description="Disordered" evidence="1">
    <location>
        <begin position="37"/>
        <end position="56"/>
    </location>
</feature>
<evidence type="ECO:0000313" key="2">
    <source>
        <dbReference type="EMBL" id="AGK59951.1"/>
    </source>
</evidence>
<name>N0BHP0_9HYPH</name>
<dbReference type="EMBL" id="CP005587">
    <property type="protein sequence ID" value="AGK59951.1"/>
    <property type="molecule type" value="Genomic_DNA"/>
</dbReference>
<dbReference type="KEGG" id="hdt:HYPDE_41413"/>
<keyword evidence="3" id="KW-1185">Reference proteome</keyword>